<organism evidence="1 2">
    <name type="scientific">Spirosoma endophyticum</name>
    <dbReference type="NCBI Taxonomy" id="662367"/>
    <lineage>
        <taxon>Bacteria</taxon>
        <taxon>Pseudomonadati</taxon>
        <taxon>Bacteroidota</taxon>
        <taxon>Cytophagia</taxon>
        <taxon>Cytophagales</taxon>
        <taxon>Cytophagaceae</taxon>
        <taxon>Spirosoma</taxon>
    </lineage>
</organism>
<dbReference type="Proteomes" id="UP000198598">
    <property type="component" value="Unassembled WGS sequence"/>
</dbReference>
<dbReference type="STRING" id="662367.SAMN05216167_13626"/>
<proteinExistence type="predicted"/>
<dbReference type="AlphaFoldDB" id="A0A1I2GYE1"/>
<evidence type="ECO:0000313" key="1">
    <source>
        <dbReference type="EMBL" id="SFF22173.1"/>
    </source>
</evidence>
<gene>
    <name evidence="1" type="ORF">SAMN05216167_13626</name>
</gene>
<evidence type="ECO:0000313" key="2">
    <source>
        <dbReference type="Proteomes" id="UP000198598"/>
    </source>
</evidence>
<reference evidence="1 2" key="1">
    <citation type="submission" date="2016-10" db="EMBL/GenBank/DDBJ databases">
        <authorList>
            <person name="de Groot N.N."/>
        </authorList>
    </citation>
    <scope>NUCLEOTIDE SEQUENCE [LARGE SCALE GENOMIC DNA]</scope>
    <source>
        <strain evidence="1 2">DSM 26130</strain>
    </source>
</reference>
<protein>
    <submittedName>
        <fullName evidence="1">Uncharacterized protein</fullName>
    </submittedName>
</protein>
<keyword evidence="2" id="KW-1185">Reference proteome</keyword>
<sequence>MIHATPLSTITSLLWVEVDAPGLVRHWARTSRILNGLSQPEREDTLARLKAGQRIEYESLGISIDCPAMSDGDHNRLAHLMSYEECGFRLTMFRSDAALFHKNGQDYSSMREMAERGFLPNPAIAVNRLNRVVATVDGRLVDVFVPVNLTTVNFFSH</sequence>
<name>A0A1I2GYE1_9BACT</name>
<accession>A0A1I2GYE1</accession>
<dbReference type="RefSeq" id="WP_093834617.1">
    <property type="nucleotide sequence ID" value="NZ_FOLQ01000036.1"/>
</dbReference>
<dbReference type="EMBL" id="FOLQ01000036">
    <property type="protein sequence ID" value="SFF22173.1"/>
    <property type="molecule type" value="Genomic_DNA"/>
</dbReference>